<sequence length="119" mass="12546">MLSALLCMARGAARRKHSISGGECSDCHLSLLCCGCTAFQLFDQEGIAAADYTLTRSFAIDGRATANAPAATRDTRAPGVSVDTALATQDTHEMPELVVVRPSSGSISTRPNAKLPYRC</sequence>
<reference evidence="1" key="1">
    <citation type="submission" date="2021-01" db="EMBL/GenBank/DDBJ databases">
        <authorList>
            <person name="Corre E."/>
            <person name="Pelletier E."/>
            <person name="Niang G."/>
            <person name="Scheremetjew M."/>
            <person name="Finn R."/>
            <person name="Kale V."/>
            <person name="Holt S."/>
            <person name="Cochrane G."/>
            <person name="Meng A."/>
            <person name="Brown T."/>
            <person name="Cohen L."/>
        </authorList>
    </citation>
    <scope>NUCLEOTIDE SEQUENCE</scope>
    <source>
        <strain evidence="1">CCMP281</strain>
    </source>
</reference>
<gene>
    <name evidence="1" type="ORF">HERI1096_LOCUS34374</name>
</gene>
<evidence type="ECO:0000313" key="1">
    <source>
        <dbReference type="EMBL" id="CAE0142529.1"/>
    </source>
</evidence>
<accession>A0A7S3BQY5</accession>
<protein>
    <submittedName>
        <fullName evidence="1">Uncharacterized protein</fullName>
    </submittedName>
</protein>
<proteinExistence type="predicted"/>
<organism evidence="1">
    <name type="scientific">Haptolina ericina</name>
    <dbReference type="NCBI Taxonomy" id="156174"/>
    <lineage>
        <taxon>Eukaryota</taxon>
        <taxon>Haptista</taxon>
        <taxon>Haptophyta</taxon>
        <taxon>Prymnesiophyceae</taxon>
        <taxon>Prymnesiales</taxon>
        <taxon>Prymnesiaceae</taxon>
        <taxon>Haptolina</taxon>
    </lineage>
</organism>
<name>A0A7S3BQY5_9EUKA</name>
<dbReference type="AlphaFoldDB" id="A0A7S3BQY5"/>
<dbReference type="EMBL" id="HBHX01062194">
    <property type="protein sequence ID" value="CAE0142529.1"/>
    <property type="molecule type" value="Transcribed_RNA"/>
</dbReference>